<protein>
    <submittedName>
        <fullName evidence="1">Uncharacterized protein</fullName>
    </submittedName>
</protein>
<accession>A0AB39XQR9</accession>
<dbReference type="AlphaFoldDB" id="A0AB39XQR9"/>
<organism evidence="1">
    <name type="scientific">Bradyrhizobium sp. LLZ17</name>
    <dbReference type="NCBI Taxonomy" id="3239388"/>
    <lineage>
        <taxon>Bacteria</taxon>
        <taxon>Pseudomonadati</taxon>
        <taxon>Pseudomonadota</taxon>
        <taxon>Alphaproteobacteria</taxon>
        <taxon>Hyphomicrobiales</taxon>
        <taxon>Nitrobacteraceae</taxon>
        <taxon>Bradyrhizobium</taxon>
    </lineage>
</organism>
<dbReference type="EMBL" id="CP165734">
    <property type="protein sequence ID" value="XDV59589.1"/>
    <property type="molecule type" value="Genomic_DNA"/>
</dbReference>
<reference evidence="1" key="1">
    <citation type="submission" date="2024-08" db="EMBL/GenBank/DDBJ databases">
        <authorList>
            <person name="Chaddad Z."/>
            <person name="Lamrabet M."/>
            <person name="Bouhnik O."/>
            <person name="Alami S."/>
            <person name="Wipf D."/>
            <person name="Courty P.E."/>
            <person name="Missbah El Idrissi M."/>
        </authorList>
    </citation>
    <scope>NUCLEOTIDE SEQUENCE</scope>
    <source>
        <strain evidence="1">LLZ17</strain>
    </source>
</reference>
<name>A0AB39XQR9_9BRAD</name>
<sequence>MQLSDTTPNMADLGSVATALESEPFMTYVVAETEWGTKVIEAAISV</sequence>
<evidence type="ECO:0000313" key="1">
    <source>
        <dbReference type="EMBL" id="XDV59589.1"/>
    </source>
</evidence>
<dbReference type="RefSeq" id="WP_369724532.1">
    <property type="nucleotide sequence ID" value="NZ_CP165734.1"/>
</dbReference>
<gene>
    <name evidence="1" type="ORF">AB8Z38_09545</name>
</gene>
<proteinExistence type="predicted"/>